<evidence type="ECO:0008006" key="4">
    <source>
        <dbReference type="Google" id="ProtNLM"/>
    </source>
</evidence>
<organism evidence="2 3">
    <name type="scientific">Clonostachys chloroleuca</name>
    <dbReference type="NCBI Taxonomy" id="1926264"/>
    <lineage>
        <taxon>Eukaryota</taxon>
        <taxon>Fungi</taxon>
        <taxon>Dikarya</taxon>
        <taxon>Ascomycota</taxon>
        <taxon>Pezizomycotina</taxon>
        <taxon>Sordariomycetes</taxon>
        <taxon>Hypocreomycetidae</taxon>
        <taxon>Hypocreales</taxon>
        <taxon>Bionectriaceae</taxon>
        <taxon>Clonostachys</taxon>
    </lineage>
</organism>
<dbReference type="Proteomes" id="UP001160390">
    <property type="component" value="Unassembled WGS sequence"/>
</dbReference>
<feature type="transmembrane region" description="Helical" evidence="1">
    <location>
        <begin position="26"/>
        <end position="46"/>
    </location>
</feature>
<evidence type="ECO:0000313" key="2">
    <source>
        <dbReference type="EMBL" id="CAI6079907.1"/>
    </source>
</evidence>
<dbReference type="AlphaFoldDB" id="A0AA35PYL5"/>
<dbReference type="EMBL" id="CABFNP030000704">
    <property type="protein sequence ID" value="CAI6079907.1"/>
    <property type="molecule type" value="Genomic_DNA"/>
</dbReference>
<reference evidence="2" key="1">
    <citation type="submission" date="2023-01" db="EMBL/GenBank/DDBJ databases">
        <authorList>
            <person name="Piombo E."/>
        </authorList>
    </citation>
    <scope>NUCLEOTIDE SEQUENCE</scope>
</reference>
<keyword evidence="1" id="KW-0472">Membrane</keyword>
<comment type="caution">
    <text evidence="2">The sequence shown here is derived from an EMBL/GenBank/DDBJ whole genome shotgun (WGS) entry which is preliminary data.</text>
</comment>
<gene>
    <name evidence="2" type="ORF">CCHLO57077_00012828</name>
</gene>
<keyword evidence="1" id="KW-1133">Transmembrane helix</keyword>
<name>A0AA35PYL5_9HYPO</name>
<dbReference type="PANTHER" id="PTHR36168:SF4">
    <property type="entry name" value="ORC1-LIKE AAA ATPASE DOMAIN-CONTAINING PROTEIN"/>
    <property type="match status" value="1"/>
</dbReference>
<keyword evidence="3" id="KW-1185">Reference proteome</keyword>
<evidence type="ECO:0000313" key="3">
    <source>
        <dbReference type="Proteomes" id="UP001160390"/>
    </source>
</evidence>
<sequence length="173" mass="19090">MSGRSHHAPDDSNQSSSWHAKLLKGLSMALGSVAVVSLVGYGYNWYYKSLVLRKMETALSAGYSSLEQAALAWQHSKSAQETLELADVEYGNWIARTEQALIDKIVDGTIAGHYHLICGDRGTGKTSMLLEATRKVNGEGVATMEAHGDLEVFRLRLGKALNYEFHELHWLPV</sequence>
<dbReference type="PANTHER" id="PTHR36168">
    <property type="entry name" value="CHROMOSOME 1, WHOLE GENOME SHOTGUN SEQUENCE"/>
    <property type="match status" value="1"/>
</dbReference>
<proteinExistence type="predicted"/>
<protein>
    <recommendedName>
        <fullName evidence="4">Orc1-like AAA ATPase domain-containing protein</fullName>
    </recommendedName>
</protein>
<keyword evidence="1" id="KW-0812">Transmembrane</keyword>
<dbReference type="SUPFAM" id="SSF52540">
    <property type="entry name" value="P-loop containing nucleoside triphosphate hydrolases"/>
    <property type="match status" value="1"/>
</dbReference>
<evidence type="ECO:0000256" key="1">
    <source>
        <dbReference type="SAM" id="Phobius"/>
    </source>
</evidence>
<accession>A0AA35PYL5</accession>
<dbReference type="InterPro" id="IPR027417">
    <property type="entry name" value="P-loop_NTPase"/>
</dbReference>